<organism evidence="2 3">
    <name type="scientific">Nonomuraea mangrovi</name>
    <dbReference type="NCBI Taxonomy" id="2316207"/>
    <lineage>
        <taxon>Bacteria</taxon>
        <taxon>Bacillati</taxon>
        <taxon>Actinomycetota</taxon>
        <taxon>Actinomycetes</taxon>
        <taxon>Streptosporangiales</taxon>
        <taxon>Streptosporangiaceae</taxon>
        <taxon>Nonomuraea</taxon>
    </lineage>
</organism>
<comment type="caution">
    <text evidence="2">The sequence shown here is derived from an EMBL/GenBank/DDBJ whole genome shotgun (WGS) entry which is preliminary data.</text>
</comment>
<keyword evidence="1" id="KW-1133">Transmembrane helix</keyword>
<dbReference type="Proteomes" id="UP001597368">
    <property type="component" value="Unassembled WGS sequence"/>
</dbReference>
<evidence type="ECO:0000256" key="1">
    <source>
        <dbReference type="SAM" id="Phobius"/>
    </source>
</evidence>
<keyword evidence="1" id="KW-0812">Transmembrane</keyword>
<sequence>MNVILLIALLLLMLAWPVPALAALALVVPAALGLSRRAGRTAVRDRTRALRAGWLLTAASACAAIAAYGYGLRTTTFGAWTDPDDRCGLARPDLYGYGHRGPDGGSHSMWPLHDTTCGPDLVPGFVNPVVAGSAALFAVLMVIMTVATVAKARSRHRASQD</sequence>
<protein>
    <recommendedName>
        <fullName evidence="4">Integral membrane protein</fullName>
    </recommendedName>
</protein>
<name>A0ABW4SKX2_9ACTN</name>
<accession>A0ABW4SKX2</accession>
<feature type="transmembrane region" description="Helical" evidence="1">
    <location>
        <begin position="52"/>
        <end position="71"/>
    </location>
</feature>
<gene>
    <name evidence="2" type="ORF">ACFSKW_00735</name>
</gene>
<proteinExistence type="predicted"/>
<dbReference type="EMBL" id="JBHUFV010000003">
    <property type="protein sequence ID" value="MFD1929993.1"/>
    <property type="molecule type" value="Genomic_DNA"/>
</dbReference>
<evidence type="ECO:0000313" key="3">
    <source>
        <dbReference type="Proteomes" id="UP001597368"/>
    </source>
</evidence>
<feature type="transmembrane region" description="Helical" evidence="1">
    <location>
        <begin position="129"/>
        <end position="150"/>
    </location>
</feature>
<keyword evidence="3" id="KW-1185">Reference proteome</keyword>
<evidence type="ECO:0008006" key="4">
    <source>
        <dbReference type="Google" id="ProtNLM"/>
    </source>
</evidence>
<reference evidence="3" key="1">
    <citation type="journal article" date="2019" name="Int. J. Syst. Evol. Microbiol.">
        <title>The Global Catalogue of Microorganisms (GCM) 10K type strain sequencing project: providing services to taxonomists for standard genome sequencing and annotation.</title>
        <authorList>
            <consortium name="The Broad Institute Genomics Platform"/>
            <consortium name="The Broad Institute Genome Sequencing Center for Infectious Disease"/>
            <person name="Wu L."/>
            <person name="Ma J."/>
        </authorList>
    </citation>
    <scope>NUCLEOTIDE SEQUENCE [LARGE SCALE GENOMIC DNA]</scope>
    <source>
        <strain evidence="3">ICMP 6774ER</strain>
    </source>
</reference>
<keyword evidence="1" id="KW-0472">Membrane</keyword>
<feature type="transmembrane region" description="Helical" evidence="1">
    <location>
        <begin position="6"/>
        <end position="32"/>
    </location>
</feature>
<evidence type="ECO:0000313" key="2">
    <source>
        <dbReference type="EMBL" id="MFD1929993.1"/>
    </source>
</evidence>
<dbReference type="RefSeq" id="WP_379567991.1">
    <property type="nucleotide sequence ID" value="NZ_JBHUFV010000003.1"/>
</dbReference>